<name>A0A1A8W925_PLAMA</name>
<dbReference type="Proteomes" id="UP000078597">
    <property type="component" value="Unassembled WGS sequence"/>
</dbReference>
<feature type="compositionally biased region" description="Basic residues" evidence="1">
    <location>
        <begin position="457"/>
        <end position="479"/>
    </location>
</feature>
<feature type="compositionally biased region" description="Polar residues" evidence="1">
    <location>
        <begin position="1000"/>
        <end position="1012"/>
    </location>
</feature>
<feature type="region of interest" description="Disordered" evidence="1">
    <location>
        <begin position="27"/>
        <end position="64"/>
    </location>
</feature>
<feature type="region of interest" description="Disordered" evidence="1">
    <location>
        <begin position="221"/>
        <end position="241"/>
    </location>
</feature>
<feature type="region of interest" description="Disordered" evidence="1">
    <location>
        <begin position="675"/>
        <end position="697"/>
    </location>
</feature>
<feature type="region of interest" description="Disordered" evidence="1">
    <location>
        <begin position="508"/>
        <end position="532"/>
    </location>
</feature>
<dbReference type="VEuPathDB" id="PlasmoDB:PmUG01_12054500"/>
<feature type="compositionally biased region" description="Basic and acidic residues" evidence="1">
    <location>
        <begin position="554"/>
        <end position="565"/>
    </location>
</feature>
<protein>
    <submittedName>
        <fullName evidence="2">Uncharacterized protein</fullName>
    </submittedName>
</protein>
<feature type="region of interest" description="Disordered" evidence="1">
    <location>
        <begin position="448"/>
        <end position="487"/>
    </location>
</feature>
<feature type="region of interest" description="Disordered" evidence="1">
    <location>
        <begin position="393"/>
        <end position="413"/>
    </location>
</feature>
<feature type="compositionally biased region" description="Polar residues" evidence="1">
    <location>
        <begin position="27"/>
        <end position="62"/>
    </location>
</feature>
<feature type="region of interest" description="Disordered" evidence="1">
    <location>
        <begin position="1000"/>
        <end position="1042"/>
    </location>
</feature>
<feature type="compositionally biased region" description="Low complexity" evidence="1">
    <location>
        <begin position="566"/>
        <end position="595"/>
    </location>
</feature>
<feature type="compositionally biased region" description="Basic and acidic residues" evidence="1">
    <location>
        <begin position="897"/>
        <end position="906"/>
    </location>
</feature>
<gene>
    <name evidence="2" type="ORF">PMALA_022740</name>
</gene>
<feature type="compositionally biased region" description="Polar residues" evidence="1">
    <location>
        <begin position="393"/>
        <end position="408"/>
    </location>
</feature>
<evidence type="ECO:0000313" key="2">
    <source>
        <dbReference type="EMBL" id="SBS88480.1"/>
    </source>
</evidence>
<feature type="region of interest" description="Disordered" evidence="1">
    <location>
        <begin position="925"/>
        <end position="944"/>
    </location>
</feature>
<evidence type="ECO:0000256" key="1">
    <source>
        <dbReference type="SAM" id="MobiDB-lite"/>
    </source>
</evidence>
<feature type="compositionally biased region" description="Basic and acidic residues" evidence="1">
    <location>
        <begin position="1064"/>
        <end position="1073"/>
    </location>
</feature>
<sequence>NNSNNNNNAIYDTLQDEKKEDLSLNIVESNPSHNSNGTANGSKQSVSDRICPTSSNNTNNNRVPIDLKSLKQNDLKELLLQKGWYYKSIKKSEEQNKNNFNLNNNMYMMKRKNKDSVCQDLYSDNVNSCNNCEANVKTNVYSSYSSYSSLNINFFSLFDDMYENFFKYDFEDREKMLKILNINKDICFNQLLMFYKKKIFFDCKNGRSHGNVSGIISSSINSNGSSSTNNKSNSNINNDNDKCNNDKQPLDLCNDYNLHANESAVGSSKNNTLYRNLLMSNIIVIDKKDYFPDKHNTELINCNNNNDNTILPNYSVQCNAKDEVINAPRFILKDEMDCFSKVINQLRDFKQIINNKLLFKNKNYSDPKDSSRSVITDSTTREEIITNIQTGSTNLDSLNVDENAQENDGPNDKHYFSAEIEEELSHKTKLNNNEMKYIIKGNKGTMALKEEKDTNKRKGKEKKRKGVNTARNNKKNGRKQNKEEVYARSVEKVKNDIKEVVEKKYKDNNNINHINNNYNNSSNNNYNNNTYNENMSDFSIDSDHAREMVEYIFEKPKNEMGKDDGSSSNSTKNSSNSANDSGSGSGSGDFIRSGSNTMKSPNNGTLEFEIDIKDTEEDSNHTLFKFIYHKINCIRNNMWSQNIDELQNKEINEVLLRNIKRKNKKNVLNDEKRVREKNEHAEKNNNKEEEVKKEVKEEEDKNRKKEILIKEKQQSENSSANDIYYFNIYTNLWENVDLNVSHKLLESLELKKKTINKYYKKNEYGDTNFITFTEWSVYNLIISKIYRSFDFKKFEDYQLKVYNMEKFHYELKKRSTYNFGIKIIGDSSTSKSSQQKSKGKNYKLNEVNKASKISDEYSDYNYDDDYYIEEGDDEYEFDVLEEDVEEEEEEELLYDEDGQKNELREQEVEDEESKEFVYITGGKEKTENSNNNIGAGNNYGGGSNNGGNSSRMFCKSKNRNGSRLTVGSNKDNYACNNTDKKCANEQKNIKKMIIFSETTRTNNYMERSNSQNPKEEKDNTEERENNKRSLGMSLRRKKRNSLISGNATEYSLLKVNKRKSKKLKVSEKADKCVEGSQEAGANQSNRNGNATNGNGGRSRKVQIFKKRIRQKKNFNPVSDKKMNVYHLIQLPDYANHKELIKSKNEFLPTYILQYEQLKKNECIFFNIQNHYNNFINNVYHFAVSYDQSLKHNEYLNNTLNNVKARLHIKRLCLKKNITIRDNIFDICSTYFNDLYTYDSNSNTFVFYKSKKLRTNRMEKTLNNQDYYSMYVNDYIENELLNKRKKSRKKIAANVLCNNEDSNNNNSNINSKSNNNTNNNTNNNSSNNSCNKFKYANENATMKILSNSFEHSDSYVNDYSDRRELQCKNNNNTLTKEHFLKGNNIHNNNIYSTSDIAANMEHGLCDQLDYIKYFGEQVDNEEEEEGEEEDEDEECNNGTCKNIMSFSERTMEEEIGAEMDNNDQMEGGMHVFKPEQNRSFSPDLLSTYTNNFEEENDKSDKIDKNNYNNRSSESFVNYYNQNNNKLFFQKQENRNTKNFNNKKKDLYFNGNLNHDDIIQYIDIQ</sequence>
<feature type="compositionally biased region" description="Low complexity" evidence="1">
    <location>
        <begin position="221"/>
        <end position="238"/>
    </location>
</feature>
<feature type="compositionally biased region" description="Low complexity" evidence="1">
    <location>
        <begin position="1301"/>
        <end position="1330"/>
    </location>
</feature>
<proteinExistence type="predicted"/>
<feature type="region of interest" description="Disordered" evidence="1">
    <location>
        <begin position="888"/>
        <end position="915"/>
    </location>
</feature>
<evidence type="ECO:0000313" key="3">
    <source>
        <dbReference type="Proteomes" id="UP000078597"/>
    </source>
</evidence>
<feature type="non-terminal residue" evidence="2">
    <location>
        <position position="1"/>
    </location>
</feature>
<feature type="region of interest" description="Disordered" evidence="1">
    <location>
        <begin position="1301"/>
        <end position="1331"/>
    </location>
</feature>
<reference evidence="3" key="1">
    <citation type="submission" date="2016-05" db="EMBL/GenBank/DDBJ databases">
        <authorList>
            <person name="Naeem Raeece"/>
        </authorList>
    </citation>
    <scope>NUCLEOTIDE SEQUENCE [LARGE SCALE GENOMIC DNA]</scope>
</reference>
<feature type="compositionally biased region" description="Low complexity" evidence="1">
    <location>
        <begin position="1081"/>
        <end position="1092"/>
    </location>
</feature>
<feature type="compositionally biased region" description="Basic and acidic residues" evidence="1">
    <location>
        <begin position="1013"/>
        <end position="1027"/>
    </location>
</feature>
<feature type="region of interest" description="Disordered" evidence="1">
    <location>
        <begin position="1058"/>
        <end position="1100"/>
    </location>
</feature>
<organism evidence="2 3">
    <name type="scientific">Plasmodium malariae</name>
    <dbReference type="NCBI Taxonomy" id="5858"/>
    <lineage>
        <taxon>Eukaryota</taxon>
        <taxon>Sar</taxon>
        <taxon>Alveolata</taxon>
        <taxon>Apicomplexa</taxon>
        <taxon>Aconoidasida</taxon>
        <taxon>Haemosporida</taxon>
        <taxon>Plasmodiidae</taxon>
        <taxon>Plasmodium</taxon>
        <taxon>Plasmodium (Plasmodium)</taxon>
    </lineage>
</organism>
<accession>A0A1A8W925</accession>
<dbReference type="EMBL" id="FLQW01001218">
    <property type="protein sequence ID" value="SBS88480.1"/>
    <property type="molecule type" value="Genomic_DNA"/>
</dbReference>
<feature type="region of interest" description="Disordered" evidence="1">
    <location>
        <begin position="554"/>
        <end position="604"/>
    </location>
</feature>